<proteinExistence type="inferred from homology"/>
<dbReference type="PANTHER" id="PTHR43320">
    <property type="entry name" value="SUGAR KINASE"/>
    <property type="match status" value="1"/>
</dbReference>
<dbReference type="Proteomes" id="UP000595448">
    <property type="component" value="Chromosome"/>
</dbReference>
<comment type="similarity">
    <text evidence="1">Belongs to the carbohydrate kinase PfkB family.</text>
</comment>
<dbReference type="InterPro" id="IPR029056">
    <property type="entry name" value="Ribokinase-like"/>
</dbReference>
<dbReference type="Pfam" id="PF00294">
    <property type="entry name" value="PfkB"/>
    <property type="match status" value="1"/>
</dbReference>
<evidence type="ECO:0000256" key="1">
    <source>
        <dbReference type="ARBA" id="ARBA00010688"/>
    </source>
</evidence>
<evidence type="ECO:0000259" key="4">
    <source>
        <dbReference type="Pfam" id="PF00294"/>
    </source>
</evidence>
<keyword evidence="2" id="KW-0808">Transferase</keyword>
<sequence length="360" mass="38048">MNLRSAADCRWDAVALGEVMLRLDPGEGRIRSARTFQVWEGGGEYNVARGLASTFGLRTAVVTALPRNPMGELCAAMIREGGVDTGHVVWREADGIGRNTRMGLNFTERGFGSRPALGVSDRANSAASQLRPDEIDWDALFGGEGVRWLHTGGIFAALSQTTAGTTVAAIRAAKRHGVIVSYDLNHRASLWSSHPDPDAAQRVNREIAGLVDVLIGDEYAYAACLGIETPDRRADPADAAPFDALVARLAGELPNIGVFAATLRDPVSASINRWGAVMWADGERYATPVREIAILDRVGGGDGFVAGLVHGLMTGLEPQAALEQGVAHGALVMTTPGDNAMTDLDEVRALANGASGAARR</sequence>
<keyword evidence="3 5" id="KW-0418">Kinase</keyword>
<organism evidence="5 6">
    <name type="scientific">Brevundimonas vitisensis</name>
    <dbReference type="NCBI Taxonomy" id="2800818"/>
    <lineage>
        <taxon>Bacteria</taxon>
        <taxon>Pseudomonadati</taxon>
        <taxon>Pseudomonadota</taxon>
        <taxon>Alphaproteobacteria</taxon>
        <taxon>Caulobacterales</taxon>
        <taxon>Caulobacteraceae</taxon>
        <taxon>Brevundimonas</taxon>
    </lineage>
</organism>
<dbReference type="RefSeq" id="WP_201103811.1">
    <property type="nucleotide sequence ID" value="NZ_CP067977.1"/>
</dbReference>
<dbReference type="CDD" id="cd01166">
    <property type="entry name" value="KdgK"/>
    <property type="match status" value="1"/>
</dbReference>
<dbReference type="InterPro" id="IPR052700">
    <property type="entry name" value="Carb_kinase_PfkB-like"/>
</dbReference>
<name>A0ABX7BPF7_9CAUL</name>
<reference evidence="5 6" key="1">
    <citation type="submission" date="2021-01" db="EMBL/GenBank/DDBJ databases">
        <title>Brevundimonas vitis sp. nov., an bacterium isolated from grape (Vitis vinifera).</title>
        <authorList>
            <person name="Jiang L."/>
            <person name="Lee J."/>
        </authorList>
    </citation>
    <scope>NUCLEOTIDE SEQUENCE [LARGE SCALE GENOMIC DNA]</scope>
    <source>
        <strain evidence="5 6">GRTSA-9</strain>
    </source>
</reference>
<dbReference type="InterPro" id="IPR011611">
    <property type="entry name" value="PfkB_dom"/>
</dbReference>
<keyword evidence="6" id="KW-1185">Reference proteome</keyword>
<protein>
    <submittedName>
        <fullName evidence="5">Sugar kinase</fullName>
    </submittedName>
</protein>
<dbReference type="Gene3D" id="3.40.1190.20">
    <property type="match status" value="1"/>
</dbReference>
<accession>A0ABX7BPF7</accession>
<dbReference type="SUPFAM" id="SSF53613">
    <property type="entry name" value="Ribokinase-like"/>
    <property type="match status" value="1"/>
</dbReference>
<evidence type="ECO:0000256" key="3">
    <source>
        <dbReference type="ARBA" id="ARBA00022777"/>
    </source>
</evidence>
<evidence type="ECO:0000313" key="5">
    <source>
        <dbReference type="EMBL" id="QQQ19460.1"/>
    </source>
</evidence>
<dbReference type="PANTHER" id="PTHR43320:SF2">
    <property type="entry name" value="2-DEHYDRO-3-DEOXYGLUCONOKINASE_2-DEHYDRO-3-DEOXYGALACTONOKINASE"/>
    <property type="match status" value="1"/>
</dbReference>
<dbReference type="GO" id="GO:0016301">
    <property type="term" value="F:kinase activity"/>
    <property type="evidence" value="ECO:0007669"/>
    <property type="project" value="UniProtKB-KW"/>
</dbReference>
<evidence type="ECO:0000313" key="6">
    <source>
        <dbReference type="Proteomes" id="UP000595448"/>
    </source>
</evidence>
<dbReference type="EMBL" id="CP067977">
    <property type="protein sequence ID" value="QQQ19460.1"/>
    <property type="molecule type" value="Genomic_DNA"/>
</dbReference>
<feature type="domain" description="Carbohydrate kinase PfkB" evidence="4">
    <location>
        <begin position="14"/>
        <end position="340"/>
    </location>
</feature>
<gene>
    <name evidence="5" type="ORF">JIP62_05025</name>
</gene>
<evidence type="ECO:0000256" key="2">
    <source>
        <dbReference type="ARBA" id="ARBA00022679"/>
    </source>
</evidence>